<accession>A0A1L8GH21</accession>
<dbReference type="RefSeq" id="XP_018116683.1">
    <property type="nucleotide sequence ID" value="XM_018261194.2"/>
</dbReference>
<dbReference type="Bgee" id="108715759">
    <property type="expression patterns" value="Expressed in oocyte and 19 other cell types or tissues"/>
</dbReference>
<dbReference type="InterPro" id="IPR011856">
    <property type="entry name" value="tRNA_endonuc-like_dom_sf"/>
</dbReference>
<keyword evidence="5" id="KW-0540">Nuclease</keyword>
<reference evidence="5" key="1">
    <citation type="submission" date="2025-08" db="UniProtKB">
        <authorList>
            <consortium name="RefSeq"/>
        </authorList>
    </citation>
    <scope>IDENTIFICATION</scope>
    <source>
        <strain evidence="5">J_2021</strain>
        <tissue evidence="5">Erythrocytes</tissue>
    </source>
</reference>
<dbReference type="GeneID" id="108715759"/>
<dbReference type="InterPro" id="IPR036167">
    <property type="entry name" value="tRNA_intron_Endo_cat-like_sf"/>
</dbReference>
<dbReference type="Xenbase" id="XB-GENE-17345289">
    <property type="gene designation" value="tsen15.S"/>
</dbReference>
<evidence type="ECO:0000256" key="1">
    <source>
        <dbReference type="ARBA" id="ARBA00006091"/>
    </source>
</evidence>
<dbReference type="Pfam" id="PF09631">
    <property type="entry name" value="Sen15"/>
    <property type="match status" value="1"/>
</dbReference>
<dbReference type="PANTHER" id="PTHR28582:SF1">
    <property type="entry name" value="TRNA-SPLICING ENDONUCLEASE SUBUNIT SEN15"/>
    <property type="match status" value="1"/>
</dbReference>
<organism evidence="4 5">
    <name type="scientific">Xenopus laevis</name>
    <name type="common">African clawed frog</name>
    <dbReference type="NCBI Taxonomy" id="8355"/>
    <lineage>
        <taxon>Eukaryota</taxon>
        <taxon>Metazoa</taxon>
        <taxon>Chordata</taxon>
        <taxon>Craniata</taxon>
        <taxon>Vertebrata</taxon>
        <taxon>Euteleostomi</taxon>
        <taxon>Amphibia</taxon>
        <taxon>Batrachia</taxon>
        <taxon>Anura</taxon>
        <taxon>Pipoidea</taxon>
        <taxon>Pipidae</taxon>
        <taxon>Xenopodinae</taxon>
        <taxon>Xenopus</taxon>
        <taxon>Xenopus</taxon>
    </lineage>
</organism>
<name>A0A1L8GH21_XENLA</name>
<dbReference type="AGR" id="Xenbase:XB-GENE-17345289"/>
<dbReference type="STRING" id="8355.A0A1L8GH21"/>
<keyword evidence="4" id="KW-1185">Reference proteome</keyword>
<dbReference type="GO" id="GO:0005634">
    <property type="term" value="C:nucleus"/>
    <property type="evidence" value="ECO:0007669"/>
    <property type="project" value="UniProtKB-ARBA"/>
</dbReference>
<proteinExistence type="inferred from homology"/>
<keyword evidence="5" id="KW-0378">Hydrolase</keyword>
<dbReference type="Gene3D" id="3.40.1350.10">
    <property type="match status" value="1"/>
</dbReference>
<gene>
    <name evidence="5 6" type="primary">tsen15.S</name>
</gene>
<dbReference type="OMA" id="ICHPSYY"/>
<evidence type="ECO:0000256" key="2">
    <source>
        <dbReference type="ARBA" id="ARBA00022694"/>
    </source>
</evidence>
<keyword evidence="2" id="KW-0819">tRNA processing</keyword>
<dbReference type="PANTHER" id="PTHR28582">
    <property type="entry name" value="TRNA-SPLICING ENDONUCLEASE SUBUNIT SEN15"/>
    <property type="match status" value="1"/>
</dbReference>
<dbReference type="GO" id="GO:0003676">
    <property type="term" value="F:nucleic acid binding"/>
    <property type="evidence" value="ECO:0007669"/>
    <property type="project" value="InterPro"/>
</dbReference>
<dbReference type="CTD" id="108715759"/>
<dbReference type="Proteomes" id="UP000186698">
    <property type="component" value="Chromosome 4S"/>
</dbReference>
<dbReference type="PaxDb" id="8355-A0A1L8GH21"/>
<dbReference type="GO" id="GO:0004519">
    <property type="term" value="F:endonuclease activity"/>
    <property type="evidence" value="ECO:0007669"/>
    <property type="project" value="UniProtKB-KW"/>
</dbReference>
<dbReference type="SUPFAM" id="SSF53032">
    <property type="entry name" value="tRNA-intron endonuclease catalytic domain-like"/>
    <property type="match status" value="1"/>
</dbReference>
<dbReference type="AlphaFoldDB" id="A0A1L8GH21"/>
<sequence>METDQEESTAGVSPGNREWEEPWILEHPRFKEMMAMDVADHAQVYAAFLVYMDLLEVRNWQDLQIHGSSELHFIYLHGLEKEGCIPQLIIPTPVSMSYSHERIQQFLKLNCTLEEAQSVSSILLAIVESDSTVVYYKLTDGFVIPDPPDFIEDMDSKQWRKKRQRQLR</sequence>
<dbReference type="InterPro" id="IPR018593">
    <property type="entry name" value="tRNA-endonuc_su_Sen15"/>
</dbReference>
<keyword evidence="5" id="KW-0255">Endonuclease</keyword>
<dbReference type="OrthoDB" id="10002170at2759"/>
<feature type="domain" description="tRNA-splicing endonuclease subunit Sen15" evidence="3">
    <location>
        <begin position="49"/>
        <end position="147"/>
    </location>
</feature>
<evidence type="ECO:0000313" key="5">
    <source>
        <dbReference type="RefSeq" id="XP_018116683.1"/>
    </source>
</evidence>
<evidence type="ECO:0000313" key="4">
    <source>
        <dbReference type="Proteomes" id="UP000186698"/>
    </source>
</evidence>
<comment type="similarity">
    <text evidence="1">Belongs to the SEN15 family.</text>
</comment>
<dbReference type="GO" id="GO:0006388">
    <property type="term" value="P:tRNA splicing, via endonucleolytic cleavage and ligation"/>
    <property type="evidence" value="ECO:0007669"/>
    <property type="project" value="InterPro"/>
</dbReference>
<dbReference type="KEGG" id="xla:108715759"/>
<protein>
    <submittedName>
        <fullName evidence="5">tRNA-splicing endonuclease subunit Sen15</fullName>
    </submittedName>
</protein>
<evidence type="ECO:0000313" key="6">
    <source>
        <dbReference type="Xenbase" id="XB-GENE-17345289"/>
    </source>
</evidence>
<evidence type="ECO:0000259" key="3">
    <source>
        <dbReference type="Pfam" id="PF09631"/>
    </source>
</evidence>